<evidence type="ECO:0000256" key="12">
    <source>
        <dbReference type="RuleBase" id="RU000679"/>
    </source>
</evidence>
<dbReference type="OrthoDB" id="6021021at2759"/>
<evidence type="ECO:0000313" key="15">
    <source>
        <dbReference type="RefSeq" id="XP_052127316.1"/>
    </source>
</evidence>
<keyword evidence="14" id="KW-1185">Reference proteome</keyword>
<name>A0A9C6XQ27_FRAOC</name>
<keyword evidence="3 12" id="KW-0813">Transport</keyword>
<evidence type="ECO:0000256" key="2">
    <source>
        <dbReference type="ARBA" id="ARBA00007193"/>
    </source>
</evidence>
<dbReference type="AlphaFoldDB" id="A0A9C6XQ27"/>
<dbReference type="KEGG" id="foc:113216009"/>
<keyword evidence="7" id="KW-0915">Sodium</keyword>
<evidence type="ECO:0000256" key="10">
    <source>
        <dbReference type="ARBA" id="ARBA00023201"/>
    </source>
</evidence>
<organism evidence="14 15">
    <name type="scientific">Frankliniella occidentalis</name>
    <name type="common">Western flower thrips</name>
    <name type="synonym">Euthrips occidentalis</name>
    <dbReference type="NCBI Taxonomy" id="133901"/>
    <lineage>
        <taxon>Eukaryota</taxon>
        <taxon>Metazoa</taxon>
        <taxon>Ecdysozoa</taxon>
        <taxon>Arthropoda</taxon>
        <taxon>Hexapoda</taxon>
        <taxon>Insecta</taxon>
        <taxon>Pterygota</taxon>
        <taxon>Neoptera</taxon>
        <taxon>Paraneoptera</taxon>
        <taxon>Thysanoptera</taxon>
        <taxon>Terebrantia</taxon>
        <taxon>Thripoidea</taxon>
        <taxon>Thripidae</taxon>
        <taxon>Frankliniella</taxon>
    </lineage>
</organism>
<keyword evidence="8 12" id="KW-0406">Ion transport</keyword>
<dbReference type="PANTHER" id="PTHR11690:SF288">
    <property type="entry name" value="AMILORIDE-SENSITIVE NA+ CHANNEL-RELATED"/>
    <property type="match status" value="1"/>
</dbReference>
<protein>
    <submittedName>
        <fullName evidence="15">Pickpocket protein 28</fullName>
    </submittedName>
</protein>
<proteinExistence type="inferred from homology"/>
<dbReference type="Proteomes" id="UP000504606">
    <property type="component" value="Unplaced"/>
</dbReference>
<evidence type="ECO:0000256" key="1">
    <source>
        <dbReference type="ARBA" id="ARBA00004141"/>
    </source>
</evidence>
<evidence type="ECO:0000313" key="14">
    <source>
        <dbReference type="Proteomes" id="UP000504606"/>
    </source>
</evidence>
<reference evidence="15" key="1">
    <citation type="submission" date="2025-08" db="UniProtKB">
        <authorList>
            <consortium name="RefSeq"/>
        </authorList>
    </citation>
    <scope>IDENTIFICATION</scope>
    <source>
        <tissue evidence="15">Whole organism</tissue>
    </source>
</reference>
<accession>A0A9C6XQ27</accession>
<comment type="similarity">
    <text evidence="2 12">Belongs to the amiloride-sensitive sodium channel (TC 1.A.6) family.</text>
</comment>
<keyword evidence="5 12" id="KW-0812">Transmembrane</keyword>
<keyword evidence="10 12" id="KW-0739">Sodium transport</keyword>
<sequence length="259" mass="29050">MYWDVDEGYPGPPPGDDNTNNSNTCPRRAAGGLLGGIMAVVTVALQEVDFSCVPNPDFTLVVHNVAELPFVDLRTQAQLPAQSLSDIPLSGQQSYLVPHSKSTTVIMKPIRVISNPRLRSYSPASRNCYFTGEKELHFFRVYTLQNCRLECLTNLTWQMCNCTAFYQPQIEGVQVCYSTKKITCSNSIEGKYKDTDCNCLPGCNSLQYDTRSIQSDIVRDDDDDEPYLYGIVKLVFSDLDYSPYVREARISSLEFLGES</sequence>
<evidence type="ECO:0000256" key="4">
    <source>
        <dbReference type="ARBA" id="ARBA00022461"/>
    </source>
</evidence>
<dbReference type="RefSeq" id="XP_052127316.1">
    <property type="nucleotide sequence ID" value="XM_052271356.1"/>
</dbReference>
<dbReference type="PANTHER" id="PTHR11690">
    <property type="entry name" value="AMILORIDE-SENSITIVE SODIUM CHANNEL-RELATED"/>
    <property type="match status" value="1"/>
</dbReference>
<keyword evidence="9" id="KW-0472">Membrane</keyword>
<keyword evidence="4 12" id="KW-0894">Sodium channel</keyword>
<dbReference type="GO" id="GO:0015280">
    <property type="term" value="F:ligand-gated sodium channel activity"/>
    <property type="evidence" value="ECO:0007669"/>
    <property type="project" value="TreeGrafter"/>
</dbReference>
<dbReference type="GO" id="GO:0005886">
    <property type="term" value="C:plasma membrane"/>
    <property type="evidence" value="ECO:0007669"/>
    <property type="project" value="TreeGrafter"/>
</dbReference>
<gene>
    <name evidence="15" type="primary">LOC113216009</name>
</gene>
<dbReference type="GeneID" id="113216009"/>
<keyword evidence="6" id="KW-1133">Transmembrane helix</keyword>
<dbReference type="Pfam" id="PF00858">
    <property type="entry name" value="ASC"/>
    <property type="match status" value="1"/>
</dbReference>
<dbReference type="Gene3D" id="1.10.287.820">
    <property type="entry name" value="Acid-sensing ion channel domain"/>
    <property type="match status" value="1"/>
</dbReference>
<evidence type="ECO:0000256" key="9">
    <source>
        <dbReference type="ARBA" id="ARBA00023136"/>
    </source>
</evidence>
<evidence type="ECO:0000256" key="3">
    <source>
        <dbReference type="ARBA" id="ARBA00022448"/>
    </source>
</evidence>
<keyword evidence="11 12" id="KW-0407">Ion channel</keyword>
<evidence type="ECO:0000256" key="11">
    <source>
        <dbReference type="ARBA" id="ARBA00023303"/>
    </source>
</evidence>
<comment type="subcellular location">
    <subcellularLocation>
        <location evidence="1">Membrane</location>
        <topology evidence="1">Multi-pass membrane protein</topology>
    </subcellularLocation>
</comment>
<evidence type="ECO:0000256" key="8">
    <source>
        <dbReference type="ARBA" id="ARBA00023065"/>
    </source>
</evidence>
<evidence type="ECO:0000256" key="13">
    <source>
        <dbReference type="SAM" id="MobiDB-lite"/>
    </source>
</evidence>
<feature type="region of interest" description="Disordered" evidence="13">
    <location>
        <begin position="1"/>
        <end position="26"/>
    </location>
</feature>
<evidence type="ECO:0000256" key="7">
    <source>
        <dbReference type="ARBA" id="ARBA00023053"/>
    </source>
</evidence>
<dbReference type="InterPro" id="IPR001873">
    <property type="entry name" value="ENaC"/>
</dbReference>
<evidence type="ECO:0000256" key="6">
    <source>
        <dbReference type="ARBA" id="ARBA00022989"/>
    </source>
</evidence>
<evidence type="ECO:0000256" key="5">
    <source>
        <dbReference type="ARBA" id="ARBA00022692"/>
    </source>
</evidence>